<proteinExistence type="predicted"/>
<evidence type="ECO:0000313" key="3">
    <source>
        <dbReference type="Proteomes" id="UP001596028"/>
    </source>
</evidence>
<evidence type="ECO:0000313" key="2">
    <source>
        <dbReference type="EMBL" id="MFC4602023.1"/>
    </source>
</evidence>
<dbReference type="InterPro" id="IPR024442">
    <property type="entry name" value="Transposase_Zn_ribbon"/>
</dbReference>
<reference evidence="3" key="1">
    <citation type="journal article" date="2019" name="Int. J. Syst. Evol. Microbiol.">
        <title>The Global Catalogue of Microorganisms (GCM) 10K type strain sequencing project: providing services to taxonomists for standard genome sequencing and annotation.</title>
        <authorList>
            <consortium name="The Broad Institute Genomics Platform"/>
            <consortium name="The Broad Institute Genome Sequencing Center for Infectious Disease"/>
            <person name="Wu L."/>
            <person name="Ma J."/>
        </authorList>
    </citation>
    <scope>NUCLEOTIDE SEQUENCE [LARGE SCALE GENOMIC DNA]</scope>
    <source>
        <strain evidence="3">CCUG 49571</strain>
    </source>
</reference>
<protein>
    <submittedName>
        <fullName evidence="2">IS1595 family transposase</fullName>
    </submittedName>
</protein>
<accession>A0ABV9FL71</accession>
<dbReference type="RefSeq" id="WP_378102935.1">
    <property type="nucleotide sequence ID" value="NZ_JBHSEP010000039.1"/>
</dbReference>
<dbReference type="SMART" id="SM01126">
    <property type="entry name" value="DDE_Tnp_IS1595"/>
    <property type="match status" value="1"/>
</dbReference>
<sequence>MAKAIPMSLIQFQKEFATEEQCADYLAHKRWKEGFVCTKCQHNGYYYIQTRQLYECQACHYQTSVTAGTLLHKTKLPLTVWFWAFYLVAHDKRGKSALSLSQILGLNYRTAQRMLRKIRAAMAERDDAYQLCGTVEMDDAYFGSPRKGKDGRGTDKAKAVIALSKDGKDRPQYLRIQVIERVTITEIKRITRKMVAPGSTIVSDGHAAYKPLAQEGFQHEAKVYYKEDEEMFLKSLHKIIGNLKAFILGTFHGLGEKYLQSYFDEFCFRFNRRFDPNPIFDRLLDACALAAPHPQP</sequence>
<name>A0ABV9FL71_9BACL</name>
<feature type="domain" description="ISXO2-like transposase" evidence="1">
    <location>
        <begin position="130"/>
        <end position="271"/>
    </location>
</feature>
<organism evidence="2 3">
    <name type="scientific">Cohnella hongkongensis</name>
    <dbReference type="NCBI Taxonomy" id="178337"/>
    <lineage>
        <taxon>Bacteria</taxon>
        <taxon>Bacillati</taxon>
        <taxon>Bacillota</taxon>
        <taxon>Bacilli</taxon>
        <taxon>Bacillales</taxon>
        <taxon>Paenibacillaceae</taxon>
        <taxon>Cohnella</taxon>
    </lineage>
</organism>
<dbReference type="Pfam" id="PF12760">
    <property type="entry name" value="Zn_ribbon_IS1595"/>
    <property type="match status" value="1"/>
</dbReference>
<gene>
    <name evidence="2" type="ORF">ACFO3S_27650</name>
</gene>
<comment type="caution">
    <text evidence="2">The sequence shown here is derived from an EMBL/GenBank/DDBJ whole genome shotgun (WGS) entry which is preliminary data.</text>
</comment>
<dbReference type="InterPro" id="IPR024445">
    <property type="entry name" value="Tnp_ISXO2-like"/>
</dbReference>
<dbReference type="NCBIfam" id="NF033547">
    <property type="entry name" value="transpos_IS1595"/>
    <property type="match status" value="1"/>
</dbReference>
<dbReference type="Proteomes" id="UP001596028">
    <property type="component" value="Unassembled WGS sequence"/>
</dbReference>
<dbReference type="EMBL" id="JBHSEP010000039">
    <property type="protein sequence ID" value="MFC4602023.1"/>
    <property type="molecule type" value="Genomic_DNA"/>
</dbReference>
<evidence type="ECO:0000259" key="1">
    <source>
        <dbReference type="SMART" id="SM01126"/>
    </source>
</evidence>
<dbReference type="Pfam" id="PF12762">
    <property type="entry name" value="DDE_Tnp_IS1595"/>
    <property type="match status" value="1"/>
</dbReference>
<keyword evidence="3" id="KW-1185">Reference proteome</keyword>